<evidence type="ECO:0000313" key="4">
    <source>
        <dbReference type="Proteomes" id="UP000272400"/>
    </source>
</evidence>
<feature type="domain" description="GH16" evidence="2">
    <location>
        <begin position="53"/>
        <end position="276"/>
    </location>
</feature>
<dbReference type="PROSITE" id="PS51762">
    <property type="entry name" value="GH16_2"/>
    <property type="match status" value="1"/>
</dbReference>
<comment type="caution">
    <text evidence="3">The sequence shown here is derived from an EMBL/GenBank/DDBJ whole genome shotgun (WGS) entry which is preliminary data.</text>
</comment>
<proteinExistence type="predicted"/>
<dbReference type="PANTHER" id="PTHR10963:SF60">
    <property type="entry name" value="GRAM-NEGATIVE BACTERIA-BINDING PROTEIN 1-RELATED"/>
    <property type="match status" value="1"/>
</dbReference>
<dbReference type="RefSeq" id="WP_123661775.1">
    <property type="nucleotide sequence ID" value="NZ_RJKE01000001.1"/>
</dbReference>
<dbReference type="InterPro" id="IPR050546">
    <property type="entry name" value="Glycosyl_Hydrlase_16"/>
</dbReference>
<dbReference type="PANTHER" id="PTHR10963">
    <property type="entry name" value="GLYCOSYL HYDROLASE-RELATED"/>
    <property type="match status" value="1"/>
</dbReference>
<dbReference type="EMBL" id="RJKE01000001">
    <property type="protein sequence ID" value="ROO82801.1"/>
    <property type="molecule type" value="Genomic_DNA"/>
</dbReference>
<evidence type="ECO:0000313" key="3">
    <source>
        <dbReference type="EMBL" id="ROO82801.1"/>
    </source>
</evidence>
<dbReference type="OrthoDB" id="9809583at2"/>
<reference evidence="3 4" key="1">
    <citation type="submission" date="2018-11" db="EMBL/GenBank/DDBJ databases">
        <title>Sequencing the genomes of 1000 actinobacteria strains.</title>
        <authorList>
            <person name="Klenk H.-P."/>
        </authorList>
    </citation>
    <scope>NUCLEOTIDE SEQUENCE [LARGE SCALE GENOMIC DNA]</scope>
    <source>
        <strain evidence="3 4">DSM 44254</strain>
    </source>
</reference>
<dbReference type="AlphaFoldDB" id="A0A3N1CNA9"/>
<name>A0A3N1CNA9_9ACTN</name>
<organism evidence="3 4">
    <name type="scientific">Actinocorallia herbida</name>
    <dbReference type="NCBI Taxonomy" id="58109"/>
    <lineage>
        <taxon>Bacteria</taxon>
        <taxon>Bacillati</taxon>
        <taxon>Actinomycetota</taxon>
        <taxon>Actinomycetes</taxon>
        <taxon>Streptosporangiales</taxon>
        <taxon>Thermomonosporaceae</taxon>
        <taxon>Actinocorallia</taxon>
    </lineage>
</organism>
<evidence type="ECO:0000259" key="2">
    <source>
        <dbReference type="PROSITE" id="PS51762"/>
    </source>
</evidence>
<protein>
    <submittedName>
        <fullName evidence="3">Glycosyl hydrolase family 16</fullName>
    </submittedName>
</protein>
<feature type="compositionally biased region" description="Low complexity" evidence="1">
    <location>
        <begin position="33"/>
        <end position="53"/>
    </location>
</feature>
<dbReference type="Gene3D" id="2.60.120.200">
    <property type="match status" value="1"/>
</dbReference>
<keyword evidence="3" id="KW-0378">Hydrolase</keyword>
<evidence type="ECO:0000256" key="1">
    <source>
        <dbReference type="SAM" id="MobiDB-lite"/>
    </source>
</evidence>
<dbReference type="GO" id="GO:0004553">
    <property type="term" value="F:hydrolase activity, hydrolyzing O-glycosyl compounds"/>
    <property type="evidence" value="ECO:0007669"/>
    <property type="project" value="InterPro"/>
</dbReference>
<dbReference type="InterPro" id="IPR013320">
    <property type="entry name" value="ConA-like_dom_sf"/>
</dbReference>
<dbReference type="CDD" id="cd00413">
    <property type="entry name" value="Glyco_hydrolase_16"/>
    <property type="match status" value="1"/>
</dbReference>
<dbReference type="GO" id="GO:0005975">
    <property type="term" value="P:carbohydrate metabolic process"/>
    <property type="evidence" value="ECO:0007669"/>
    <property type="project" value="InterPro"/>
</dbReference>
<gene>
    <name evidence="3" type="ORF">EDD29_0285</name>
</gene>
<dbReference type="SUPFAM" id="SSF49899">
    <property type="entry name" value="Concanavalin A-like lectins/glucanases"/>
    <property type="match status" value="1"/>
</dbReference>
<accession>A0A3N1CNA9</accession>
<dbReference type="PROSITE" id="PS51257">
    <property type="entry name" value="PROKAR_LIPOPROTEIN"/>
    <property type="match status" value="1"/>
</dbReference>
<sequence>MKPLATIAGTALLLAAFGCKPVMENAANVETKPGQAAGRPGVGAAAQQRRQPPLAQSYPVPRAWGRPTFTETFSGSRVDPARWIVYDDRKGENPRTREATRVSGGELRLTGAEYDGKILSGGIASKAAFTYGRFEVRMRAERGAGFAPVLLLWPTTQGDPEWAELNFAELPDPTRLSTGLFVHKGKPEKVAGRMLYRDFTEWHVFTLEWLPNRLTYAIDGRRVWNYTGPLIPQKSDMHLALQNDVVCYSKVQCRSRTTPSRVTMHIDWARAWQVPT</sequence>
<dbReference type="Proteomes" id="UP000272400">
    <property type="component" value="Unassembled WGS sequence"/>
</dbReference>
<keyword evidence="4" id="KW-1185">Reference proteome</keyword>
<feature type="region of interest" description="Disordered" evidence="1">
    <location>
        <begin position="32"/>
        <end position="58"/>
    </location>
</feature>
<dbReference type="InterPro" id="IPR000757">
    <property type="entry name" value="Beta-glucanase-like"/>
</dbReference>
<dbReference type="Pfam" id="PF00722">
    <property type="entry name" value="Glyco_hydro_16"/>
    <property type="match status" value="1"/>
</dbReference>